<dbReference type="InterPro" id="IPR027417">
    <property type="entry name" value="P-loop_NTPase"/>
</dbReference>
<comment type="caution">
    <text evidence="2">The sequence shown here is derived from an EMBL/GenBank/DDBJ whole genome shotgun (WGS) entry which is preliminary data.</text>
</comment>
<dbReference type="EMBL" id="PYAL01000005">
    <property type="protein sequence ID" value="RXN86728.1"/>
    <property type="molecule type" value="Genomic_DNA"/>
</dbReference>
<gene>
    <name evidence="2" type="ORF">C7R54_17535</name>
</gene>
<dbReference type="SUPFAM" id="SSF52540">
    <property type="entry name" value="P-loop containing nucleoside triphosphate hydrolases"/>
    <property type="match status" value="1"/>
</dbReference>
<evidence type="ECO:0000313" key="3">
    <source>
        <dbReference type="Proteomes" id="UP000290849"/>
    </source>
</evidence>
<keyword evidence="1" id="KW-0812">Transmembrane</keyword>
<organism evidence="2 3">
    <name type="scientific">Achromobacter aloeverae</name>
    <dbReference type="NCBI Taxonomy" id="1750518"/>
    <lineage>
        <taxon>Bacteria</taxon>
        <taxon>Pseudomonadati</taxon>
        <taxon>Pseudomonadota</taxon>
        <taxon>Betaproteobacteria</taxon>
        <taxon>Burkholderiales</taxon>
        <taxon>Alcaligenaceae</taxon>
        <taxon>Achromobacter</taxon>
    </lineage>
</organism>
<dbReference type="AlphaFoldDB" id="A0A4V1MRW4"/>
<name>A0A4V1MRW4_9BURK</name>
<feature type="transmembrane region" description="Helical" evidence="1">
    <location>
        <begin position="174"/>
        <end position="195"/>
    </location>
</feature>
<dbReference type="Proteomes" id="UP000290849">
    <property type="component" value="Unassembled WGS sequence"/>
</dbReference>
<keyword evidence="1" id="KW-1133">Transmembrane helix</keyword>
<reference evidence="2 3" key="1">
    <citation type="journal article" date="2017" name="Int. J. Syst. Evol. Microbiol.">
        <title>Achromobacter aloeverae sp. nov., isolated from the root of Aloe vera (L.) Burm.f.</title>
        <authorList>
            <person name="Kuncharoen N."/>
            <person name="Muramatsu Y."/>
            <person name="Shibata C."/>
            <person name="Kamakura Y."/>
            <person name="Nakagawa Y."/>
            <person name="Tanasupawat S."/>
        </authorList>
    </citation>
    <scope>NUCLEOTIDE SEQUENCE [LARGE SCALE GENOMIC DNA]</scope>
    <source>
        <strain evidence="2 3">AVA-1</strain>
    </source>
</reference>
<accession>A0A4V1MRW4</accession>
<evidence type="ECO:0000256" key="1">
    <source>
        <dbReference type="SAM" id="Phobius"/>
    </source>
</evidence>
<keyword evidence="1" id="KW-0472">Membrane</keyword>
<protein>
    <submittedName>
        <fullName evidence="2">Uncharacterized protein</fullName>
    </submittedName>
</protein>
<evidence type="ECO:0000313" key="2">
    <source>
        <dbReference type="EMBL" id="RXN86728.1"/>
    </source>
</evidence>
<sequence length="199" mass="22187">MPSAIHFTDTMHPKLDFDRLYTDISASVASTIADISKLEVEHEDGKQRIGDMLGKLRSIQARFDDQLTDLQTHAEWDKFTLAFFGETNAGKSTIIESMRILFDEESRQQLLRENGQDVARYEEALETHVRAVQEGLAATYKEYADQIAAIKRDAAALAVVVREESSDRTRRKNWGYALAGMVIGIVVAVPATLLASGLL</sequence>
<dbReference type="Gene3D" id="3.40.50.300">
    <property type="entry name" value="P-loop containing nucleotide triphosphate hydrolases"/>
    <property type="match status" value="1"/>
</dbReference>
<proteinExistence type="predicted"/>
<keyword evidence="3" id="KW-1185">Reference proteome</keyword>